<gene>
    <name evidence="5" type="ORF">EXH44_00175</name>
</gene>
<evidence type="ECO:0000256" key="1">
    <source>
        <dbReference type="ARBA" id="ARBA00010923"/>
    </source>
</evidence>
<dbReference type="PANTHER" id="PTHR30408:SF13">
    <property type="entry name" value="TYPE I RESTRICTION ENZYME HINDI SPECIFICITY SUBUNIT"/>
    <property type="match status" value="1"/>
</dbReference>
<dbReference type="RefSeq" id="WP_162855775.1">
    <property type="nucleotide sequence ID" value="NZ_CP038145.1"/>
</dbReference>
<evidence type="ECO:0000256" key="3">
    <source>
        <dbReference type="ARBA" id="ARBA00023125"/>
    </source>
</evidence>
<dbReference type="Pfam" id="PF01420">
    <property type="entry name" value="Methylase_S"/>
    <property type="match status" value="2"/>
</dbReference>
<dbReference type="SUPFAM" id="SSF116734">
    <property type="entry name" value="DNA methylase specificity domain"/>
    <property type="match status" value="2"/>
</dbReference>
<feature type="domain" description="Type I restriction modification DNA specificity" evidence="4">
    <location>
        <begin position="1"/>
        <end position="177"/>
    </location>
</feature>
<sequence length="431" mass="49251">MKIKDIVKIKGGKRLPKGENLQTIPNQHPYIRVRDMKGKFISLDDLEYVPDNVFPQIRNYVVNENDVIISIVGTIGLVSIIDKKLDNASQTENCAKLSGLDYIDAQYLYYYLASDFGQEEIRKATVGAVQPKLPLYGIENIEIDWKTRNERISIVSILESLDKKIQLNTQINQTLEQIAQTIFKSWFIDFDPVHTKAEALANGQTLEQATQAAMAVISGKNTQELHRLQTANPEQYQQLWEIAEAFPSGVDEEGLPWGWEERYLKDVCNIVYGKGLPKNKLTEKGFYVFGANGVIGFYDSYTYEKPQVLIGCRGTVGQVTLSYPYSFVTNNSLVIEYENSCVSMYYLEKYLSNINLKEISSGSVQPQITIQNMSKVKILIPNIEILNFYSEKVKEIYDKRLHHFYENQSLSKVRDLLLPKLLSGEKKYVCE</sequence>
<dbReference type="PANTHER" id="PTHR30408">
    <property type="entry name" value="TYPE-1 RESTRICTION ENZYME ECOKI SPECIFICITY PROTEIN"/>
    <property type="match status" value="1"/>
</dbReference>
<proteinExistence type="inferred from homology"/>
<dbReference type="GO" id="GO:0003677">
    <property type="term" value="F:DNA binding"/>
    <property type="evidence" value="ECO:0007669"/>
    <property type="project" value="UniProtKB-KW"/>
</dbReference>
<dbReference type="InterPro" id="IPR044946">
    <property type="entry name" value="Restrct_endonuc_typeI_TRD_sf"/>
</dbReference>
<dbReference type="CDD" id="cd17256">
    <property type="entry name" value="RMtype1_S_EcoJA65PI-TRD1-CR1_like"/>
    <property type="match status" value="1"/>
</dbReference>
<name>A0A4P7CDA4_9PAST</name>
<evidence type="ECO:0000313" key="6">
    <source>
        <dbReference type="Proteomes" id="UP000294444"/>
    </source>
</evidence>
<dbReference type="GO" id="GO:0009307">
    <property type="term" value="P:DNA restriction-modification system"/>
    <property type="evidence" value="ECO:0007669"/>
    <property type="project" value="UniProtKB-KW"/>
</dbReference>
<dbReference type="Gene3D" id="3.90.220.20">
    <property type="entry name" value="DNA methylase specificity domains"/>
    <property type="match status" value="2"/>
</dbReference>
<reference evidence="5 6" key="1">
    <citation type="submission" date="2019-03" db="EMBL/GenBank/DDBJ databases">
        <authorList>
            <person name="Che Y."/>
            <person name="Zhou L."/>
        </authorList>
    </citation>
    <scope>NUCLEOTIDE SEQUENCE [LARGE SCALE GENOMIC DNA]</scope>
    <source>
        <strain evidence="5 6">AIFJ1607</strain>
    </source>
</reference>
<dbReference type="InterPro" id="IPR052021">
    <property type="entry name" value="Type-I_RS_S_subunit"/>
</dbReference>
<organism evidence="5 6">
    <name type="scientific">Actinobacillus indolicus</name>
    <dbReference type="NCBI Taxonomy" id="51049"/>
    <lineage>
        <taxon>Bacteria</taxon>
        <taxon>Pseudomonadati</taxon>
        <taxon>Pseudomonadota</taxon>
        <taxon>Gammaproteobacteria</taxon>
        <taxon>Pasteurellales</taxon>
        <taxon>Pasteurellaceae</taxon>
        <taxon>Actinobacillus</taxon>
    </lineage>
</organism>
<dbReference type="InterPro" id="IPR000055">
    <property type="entry name" value="Restrct_endonuc_typeI_TRD"/>
</dbReference>
<dbReference type="Proteomes" id="UP000294444">
    <property type="component" value="Chromosome"/>
</dbReference>
<keyword evidence="6" id="KW-1185">Reference proteome</keyword>
<accession>A0A4P7CDA4</accession>
<comment type="similarity">
    <text evidence="1">Belongs to the type-I restriction system S methylase family.</text>
</comment>
<evidence type="ECO:0000313" key="5">
    <source>
        <dbReference type="EMBL" id="QBQ62756.1"/>
    </source>
</evidence>
<evidence type="ECO:0000259" key="4">
    <source>
        <dbReference type="Pfam" id="PF01420"/>
    </source>
</evidence>
<dbReference type="KEGG" id="aio:EXH44_00175"/>
<evidence type="ECO:0000256" key="2">
    <source>
        <dbReference type="ARBA" id="ARBA00022747"/>
    </source>
</evidence>
<feature type="domain" description="Type I restriction modification DNA specificity" evidence="4">
    <location>
        <begin position="258"/>
        <end position="385"/>
    </location>
</feature>
<protein>
    <recommendedName>
        <fullName evidence="4">Type I restriction modification DNA specificity domain-containing protein</fullName>
    </recommendedName>
</protein>
<dbReference type="AlphaFoldDB" id="A0A4P7CDA4"/>
<dbReference type="EMBL" id="CP038145">
    <property type="protein sequence ID" value="QBQ62756.1"/>
    <property type="molecule type" value="Genomic_DNA"/>
</dbReference>
<keyword evidence="2" id="KW-0680">Restriction system</keyword>
<dbReference type="REBASE" id="306106">
    <property type="entry name" value="S.Ain1507ORF170P"/>
</dbReference>
<keyword evidence="3" id="KW-0238">DNA-binding</keyword>